<feature type="transmembrane region" description="Helical" evidence="1">
    <location>
        <begin position="64"/>
        <end position="86"/>
    </location>
</feature>
<organism evidence="2">
    <name type="scientific">Anthurium amnicola</name>
    <dbReference type="NCBI Taxonomy" id="1678845"/>
    <lineage>
        <taxon>Eukaryota</taxon>
        <taxon>Viridiplantae</taxon>
        <taxon>Streptophyta</taxon>
        <taxon>Embryophyta</taxon>
        <taxon>Tracheophyta</taxon>
        <taxon>Spermatophyta</taxon>
        <taxon>Magnoliopsida</taxon>
        <taxon>Liliopsida</taxon>
        <taxon>Araceae</taxon>
        <taxon>Pothoideae</taxon>
        <taxon>Potheae</taxon>
        <taxon>Anthurium</taxon>
    </lineage>
</organism>
<keyword evidence="1" id="KW-0812">Transmembrane</keyword>
<evidence type="ECO:0000256" key="1">
    <source>
        <dbReference type="SAM" id="Phobius"/>
    </source>
</evidence>
<protein>
    <submittedName>
        <fullName evidence="2">NADH-quinone oxidoreductase subunit K</fullName>
    </submittedName>
</protein>
<feature type="transmembrane region" description="Helical" evidence="1">
    <location>
        <begin position="20"/>
        <end position="39"/>
    </location>
</feature>
<name>A0A1D1XIY3_9ARAE</name>
<reference evidence="2" key="1">
    <citation type="submission" date="2015-07" db="EMBL/GenBank/DDBJ databases">
        <title>Transcriptome Assembly of Anthurium amnicola.</title>
        <authorList>
            <person name="Suzuki J."/>
        </authorList>
    </citation>
    <scope>NUCLEOTIDE SEQUENCE</scope>
</reference>
<keyword evidence="1" id="KW-0472">Membrane</keyword>
<dbReference type="EMBL" id="GDJX01025576">
    <property type="protein sequence ID" value="JAT42360.1"/>
    <property type="molecule type" value="Transcribed_RNA"/>
</dbReference>
<dbReference type="AlphaFoldDB" id="A0A1D1XIY3"/>
<evidence type="ECO:0000313" key="2">
    <source>
        <dbReference type="EMBL" id="JAT42360.1"/>
    </source>
</evidence>
<sequence>MNLMASLLNNNLRTMFNKYLLFFLINIFISCNSSVYGFSVGSNQTILTSDNEHSNNDGKKVEGLGNGTIIGVVAASIVTGIILLFVNRHMCNNNVDTESDEISKAKV</sequence>
<gene>
    <name evidence="2" type="primary">nuoK_0</name>
    <name evidence="2" type="ORF">g.29802</name>
</gene>
<keyword evidence="1" id="KW-1133">Transmembrane helix</keyword>
<accession>A0A1D1XIY3</accession>
<proteinExistence type="predicted"/>